<keyword evidence="2" id="KW-1185">Reference proteome</keyword>
<name>A0ABV4R6Y2_9ACTN</name>
<dbReference type="SUPFAM" id="SSF50969">
    <property type="entry name" value="YVTN repeat-like/Quinoprotein amine dehydrogenase"/>
    <property type="match status" value="1"/>
</dbReference>
<evidence type="ECO:0000313" key="1">
    <source>
        <dbReference type="EMBL" id="MFA1558662.1"/>
    </source>
</evidence>
<gene>
    <name evidence="1" type="ORF">SM436_33640</name>
</gene>
<dbReference type="InterPro" id="IPR011044">
    <property type="entry name" value="Quino_amine_DH_bsu"/>
</dbReference>
<organism evidence="1 2">
    <name type="scientific">Actinomadura chokoriensis</name>
    <dbReference type="NCBI Taxonomy" id="454156"/>
    <lineage>
        <taxon>Bacteria</taxon>
        <taxon>Bacillati</taxon>
        <taxon>Actinomycetota</taxon>
        <taxon>Actinomycetes</taxon>
        <taxon>Streptosporangiales</taxon>
        <taxon>Thermomonosporaceae</taxon>
        <taxon>Actinomadura</taxon>
    </lineage>
</organism>
<comment type="caution">
    <text evidence="1">The sequence shown here is derived from an EMBL/GenBank/DDBJ whole genome shotgun (WGS) entry which is preliminary data.</text>
</comment>
<protein>
    <submittedName>
        <fullName evidence="1">WD40 repeat domain-containing protein</fullName>
    </submittedName>
</protein>
<dbReference type="Proteomes" id="UP001569904">
    <property type="component" value="Unassembled WGS sequence"/>
</dbReference>
<sequence>MPDAPVAVLGDGGHLAVVDLDTGEVDTYEIDDDLPPVALVGLTDRRVLAVRFDTVELYRLDGPGEWTAPIRQWRIKSDTSVLDVAATASGSRFVVAAGDRFYVGGVDDPDLLEVDSPDQTLDGTAGCLAAYVSPDGATLAVGRAGSIDVYDAAPLRRIRDLCLNEKGDAVLCAALSPDGRRLMTGDDAARTALFDLDGGTGAQVSEGGKVITARWNRDGSACALVVLTRSVGVVDPSGRLLAELTPQEPGTYYFLGGGWAGGGNRFAVGTEHGKILAWTHEVEA</sequence>
<evidence type="ECO:0000313" key="2">
    <source>
        <dbReference type="Proteomes" id="UP001569904"/>
    </source>
</evidence>
<accession>A0ABV4R6Y2</accession>
<dbReference type="InterPro" id="IPR015943">
    <property type="entry name" value="WD40/YVTN_repeat-like_dom_sf"/>
</dbReference>
<dbReference type="RefSeq" id="WP_371945680.1">
    <property type="nucleotide sequence ID" value="NZ_JAXCEH010000033.1"/>
</dbReference>
<dbReference type="EMBL" id="JAXCEH010000033">
    <property type="protein sequence ID" value="MFA1558662.1"/>
    <property type="molecule type" value="Genomic_DNA"/>
</dbReference>
<dbReference type="Gene3D" id="2.130.10.10">
    <property type="entry name" value="YVTN repeat-like/Quinoprotein amine dehydrogenase"/>
    <property type="match status" value="1"/>
</dbReference>
<reference evidence="1 2" key="1">
    <citation type="submission" date="2023-11" db="EMBL/GenBank/DDBJ databases">
        <title>Actinomadura monticuli sp. nov., isolated from volcanic ash.</title>
        <authorList>
            <person name="Lee S.D."/>
            <person name="Yang H."/>
            <person name="Kim I.S."/>
        </authorList>
    </citation>
    <scope>NUCLEOTIDE SEQUENCE [LARGE SCALE GENOMIC DNA]</scope>
    <source>
        <strain evidence="1 2">DSM 45346</strain>
    </source>
</reference>
<proteinExistence type="predicted"/>